<dbReference type="GO" id="GO:0005886">
    <property type="term" value="C:plasma membrane"/>
    <property type="evidence" value="ECO:0007669"/>
    <property type="project" value="UniProtKB-SubCell"/>
</dbReference>
<dbReference type="PANTHER" id="PTHR30561">
    <property type="entry name" value="SMR FAMILY PROTON-DEPENDENT DRUG EFFLUX TRANSPORTER SUGE"/>
    <property type="match status" value="1"/>
</dbReference>
<dbReference type="GO" id="GO:0022857">
    <property type="term" value="F:transmembrane transporter activity"/>
    <property type="evidence" value="ECO:0007669"/>
    <property type="project" value="InterPro"/>
</dbReference>
<evidence type="ECO:0000256" key="2">
    <source>
        <dbReference type="ARBA" id="ARBA00022448"/>
    </source>
</evidence>
<evidence type="ECO:0000256" key="8">
    <source>
        <dbReference type="ARBA" id="ARBA00039168"/>
    </source>
</evidence>
<organism evidence="11 12">
    <name type="scientific">Thiocapsa rosea</name>
    <dbReference type="NCBI Taxonomy" id="69360"/>
    <lineage>
        <taxon>Bacteria</taxon>
        <taxon>Pseudomonadati</taxon>
        <taxon>Pseudomonadota</taxon>
        <taxon>Gammaproteobacteria</taxon>
        <taxon>Chromatiales</taxon>
        <taxon>Chromatiaceae</taxon>
        <taxon>Thiocapsa</taxon>
    </lineage>
</organism>
<keyword evidence="6 10" id="KW-0472">Membrane</keyword>
<evidence type="ECO:0000256" key="3">
    <source>
        <dbReference type="ARBA" id="ARBA00022475"/>
    </source>
</evidence>
<dbReference type="SUPFAM" id="SSF103481">
    <property type="entry name" value="Multidrug resistance efflux transporter EmrE"/>
    <property type="match status" value="1"/>
</dbReference>
<feature type="transmembrane region" description="Helical" evidence="10">
    <location>
        <begin position="86"/>
        <end position="105"/>
    </location>
</feature>
<dbReference type="InterPro" id="IPR037185">
    <property type="entry name" value="EmrE-like"/>
</dbReference>
<dbReference type="InterPro" id="IPR000390">
    <property type="entry name" value="Small_drug/metabolite_transptr"/>
</dbReference>
<sequence>MAWLYLVVAGIFEWGWPVGLKLGMTDAGLRWGWIGFAVFCMVASGACLLVAQKSIPMGTAYAVWTGIGAVGAFAIGIVLFAEPATLLRFLFVGMIVLGIVGLKLVSGP</sequence>
<dbReference type="RefSeq" id="WP_120797008.1">
    <property type="nucleotide sequence ID" value="NZ_RBXL01000001.1"/>
</dbReference>
<gene>
    <name evidence="11" type="ORF">BDD21_1970</name>
</gene>
<evidence type="ECO:0000256" key="10">
    <source>
        <dbReference type="SAM" id="Phobius"/>
    </source>
</evidence>
<reference evidence="11 12" key="1">
    <citation type="submission" date="2018-10" db="EMBL/GenBank/DDBJ databases">
        <title>Genomic Encyclopedia of Archaeal and Bacterial Type Strains, Phase II (KMG-II): from individual species to whole genera.</title>
        <authorList>
            <person name="Goeker M."/>
        </authorList>
    </citation>
    <scope>NUCLEOTIDE SEQUENCE [LARGE SCALE GENOMIC DNA]</scope>
    <source>
        <strain evidence="11 12">DSM 235</strain>
    </source>
</reference>
<keyword evidence="5 10" id="KW-1133">Transmembrane helix</keyword>
<proteinExistence type="inferred from homology"/>
<dbReference type="PANTHER" id="PTHR30561:SF0">
    <property type="entry name" value="GUANIDINIUM EXPORTER"/>
    <property type="match status" value="1"/>
</dbReference>
<feature type="transmembrane region" description="Helical" evidence="10">
    <location>
        <begin position="31"/>
        <end position="51"/>
    </location>
</feature>
<evidence type="ECO:0000256" key="5">
    <source>
        <dbReference type="ARBA" id="ARBA00022989"/>
    </source>
</evidence>
<accession>A0A495V7I2</accession>
<evidence type="ECO:0000256" key="9">
    <source>
        <dbReference type="RuleBase" id="RU003942"/>
    </source>
</evidence>
<protein>
    <recommendedName>
        <fullName evidence="8">Guanidinium exporter</fullName>
    </recommendedName>
</protein>
<comment type="caution">
    <text evidence="11">The sequence shown here is derived from an EMBL/GenBank/DDBJ whole genome shotgun (WGS) entry which is preliminary data.</text>
</comment>
<dbReference type="InterPro" id="IPR045324">
    <property type="entry name" value="Small_multidrug_res"/>
</dbReference>
<evidence type="ECO:0000256" key="7">
    <source>
        <dbReference type="ARBA" id="ARBA00038151"/>
    </source>
</evidence>
<evidence type="ECO:0000256" key="6">
    <source>
        <dbReference type="ARBA" id="ARBA00023136"/>
    </source>
</evidence>
<dbReference type="Proteomes" id="UP000274556">
    <property type="component" value="Unassembled WGS sequence"/>
</dbReference>
<evidence type="ECO:0000313" key="12">
    <source>
        <dbReference type="Proteomes" id="UP000274556"/>
    </source>
</evidence>
<comment type="similarity">
    <text evidence="7">Belongs to the drug/metabolite transporter (DMT) superfamily. Small multidrug resistance (SMR) (TC 2.A.7.1) family. Gdx/SugE subfamily.</text>
</comment>
<dbReference type="AlphaFoldDB" id="A0A495V7I2"/>
<feature type="transmembrane region" description="Helical" evidence="10">
    <location>
        <begin position="58"/>
        <end position="80"/>
    </location>
</feature>
<dbReference type="Pfam" id="PF00893">
    <property type="entry name" value="Multi_Drug_Res"/>
    <property type="match status" value="1"/>
</dbReference>
<keyword evidence="3" id="KW-1003">Cell membrane</keyword>
<evidence type="ECO:0000313" key="11">
    <source>
        <dbReference type="EMBL" id="RKT44583.1"/>
    </source>
</evidence>
<comment type="subcellular location">
    <subcellularLocation>
        <location evidence="1 9">Cell membrane</location>
        <topology evidence="1 9">Multi-pass membrane protein</topology>
    </subcellularLocation>
</comment>
<dbReference type="EMBL" id="RBXL01000001">
    <property type="protein sequence ID" value="RKT44583.1"/>
    <property type="molecule type" value="Genomic_DNA"/>
</dbReference>
<keyword evidence="12" id="KW-1185">Reference proteome</keyword>
<keyword evidence="4 9" id="KW-0812">Transmembrane</keyword>
<name>A0A495V7I2_9GAMM</name>
<evidence type="ECO:0000256" key="1">
    <source>
        <dbReference type="ARBA" id="ARBA00004651"/>
    </source>
</evidence>
<evidence type="ECO:0000256" key="4">
    <source>
        <dbReference type="ARBA" id="ARBA00022692"/>
    </source>
</evidence>
<keyword evidence="2" id="KW-0813">Transport</keyword>
<dbReference type="OrthoDB" id="9808638at2"/>
<dbReference type="Gene3D" id="1.10.3730.20">
    <property type="match status" value="1"/>
</dbReference>